<protein>
    <submittedName>
        <fullName evidence="2">PIR Superfamily Protein</fullName>
    </submittedName>
</protein>
<reference evidence="3" key="1">
    <citation type="submission" date="2016-05" db="EMBL/GenBank/DDBJ databases">
        <authorList>
            <person name="Naeem Raeece"/>
        </authorList>
    </citation>
    <scope>NUCLEOTIDE SEQUENCE [LARGE SCALE GENOMIC DNA]</scope>
</reference>
<keyword evidence="1" id="KW-1133">Transmembrane helix</keyword>
<feature type="transmembrane region" description="Helical" evidence="1">
    <location>
        <begin position="231"/>
        <end position="252"/>
    </location>
</feature>
<dbReference type="Pfam" id="PF05795">
    <property type="entry name" value="Plasmodium_Vir"/>
    <property type="match status" value="1"/>
</dbReference>
<gene>
    <name evidence="2" type="ORF">POVCU1_069080</name>
</gene>
<dbReference type="Proteomes" id="UP000078546">
    <property type="component" value="Unassembled WGS sequence"/>
</dbReference>
<sequence length="311" mass="36227">MGSESDSEEEVDGVVSGESYYSSVGSFLQYEKEFDRTIAQSSIPKKHDVDCSQIGRSAFSDNVFSDHCDKVAKYLYYIKEKENEDENYNNRCRCLNYILNTRTTFNSVSNKKGPELFPAYKEISSKLNTCHLIIDSIQEEDLKKITKLFVLHNSLDKLQKSIAENDEHIYNNAEVFAQHYRDAMTDCQDNHTDSYCVSLKEIELYCYYHTNSQNCLEIAKLLKYQMQLKKALKVSVPCIIILAIPFFSYILYKFTSFGSWLNTLLAKNRIIRYNINEEETNQFFEYIHETKDRDSQYGISHIGYHATQIPN</sequence>
<name>A0A1A8XBN6_PLAOA</name>
<proteinExistence type="predicted"/>
<accession>A0A1A8XBN6</accession>
<dbReference type="AlphaFoldDB" id="A0A1A8XBN6"/>
<keyword evidence="1" id="KW-0812">Transmembrane</keyword>
<dbReference type="EMBL" id="FLQV01002689">
    <property type="protein sequence ID" value="SBT01724.1"/>
    <property type="molecule type" value="Genomic_DNA"/>
</dbReference>
<evidence type="ECO:0000256" key="1">
    <source>
        <dbReference type="SAM" id="Phobius"/>
    </source>
</evidence>
<evidence type="ECO:0000313" key="3">
    <source>
        <dbReference type="Proteomes" id="UP000078546"/>
    </source>
</evidence>
<keyword evidence="1" id="KW-0472">Membrane</keyword>
<organism evidence="2 3">
    <name type="scientific">Plasmodium ovale curtisi</name>
    <dbReference type="NCBI Taxonomy" id="864141"/>
    <lineage>
        <taxon>Eukaryota</taxon>
        <taxon>Sar</taxon>
        <taxon>Alveolata</taxon>
        <taxon>Apicomplexa</taxon>
        <taxon>Aconoidasida</taxon>
        <taxon>Haemosporida</taxon>
        <taxon>Plasmodiidae</taxon>
        <taxon>Plasmodium</taxon>
        <taxon>Plasmodium (Plasmodium)</taxon>
    </lineage>
</organism>
<dbReference type="InterPro" id="IPR008780">
    <property type="entry name" value="Plasmodium_Vir"/>
</dbReference>
<evidence type="ECO:0000313" key="2">
    <source>
        <dbReference type="EMBL" id="SBT01724.1"/>
    </source>
</evidence>